<sequence>MKILKQILTDCLVSLVIASATAGQEVSVSIPVSEKVLLGFFYRKYLSSSPESEILCPVYGNRLTIGEKLVYITFAKKFAPLIFYVR</sequence>
<accession>A0A2H1VZ71</accession>
<evidence type="ECO:0000313" key="2">
    <source>
        <dbReference type="EMBL" id="SOQ46129.1"/>
    </source>
</evidence>
<feature type="signal peptide" evidence="1">
    <location>
        <begin position="1"/>
        <end position="23"/>
    </location>
</feature>
<keyword evidence="1" id="KW-0732">Signal</keyword>
<feature type="chain" id="PRO_5013607992" evidence="1">
    <location>
        <begin position="24"/>
        <end position="86"/>
    </location>
</feature>
<organism evidence="2">
    <name type="scientific">Spodoptera frugiperda</name>
    <name type="common">Fall armyworm</name>
    <dbReference type="NCBI Taxonomy" id="7108"/>
    <lineage>
        <taxon>Eukaryota</taxon>
        <taxon>Metazoa</taxon>
        <taxon>Ecdysozoa</taxon>
        <taxon>Arthropoda</taxon>
        <taxon>Hexapoda</taxon>
        <taxon>Insecta</taxon>
        <taxon>Pterygota</taxon>
        <taxon>Neoptera</taxon>
        <taxon>Endopterygota</taxon>
        <taxon>Lepidoptera</taxon>
        <taxon>Glossata</taxon>
        <taxon>Ditrysia</taxon>
        <taxon>Noctuoidea</taxon>
        <taxon>Noctuidae</taxon>
        <taxon>Amphipyrinae</taxon>
        <taxon>Spodoptera</taxon>
    </lineage>
</organism>
<evidence type="ECO:0000256" key="1">
    <source>
        <dbReference type="SAM" id="SignalP"/>
    </source>
</evidence>
<reference evidence="2" key="1">
    <citation type="submission" date="2016-07" db="EMBL/GenBank/DDBJ databases">
        <authorList>
            <person name="Bretaudeau A."/>
        </authorList>
    </citation>
    <scope>NUCLEOTIDE SEQUENCE</scope>
    <source>
        <strain evidence="2">Rice</strain>
        <tissue evidence="2">Whole body</tissue>
    </source>
</reference>
<proteinExistence type="predicted"/>
<name>A0A2H1VZ71_SPOFR</name>
<dbReference type="AlphaFoldDB" id="A0A2H1VZ71"/>
<protein>
    <submittedName>
        <fullName evidence="2">SFRICE_011998</fullName>
    </submittedName>
</protein>
<gene>
    <name evidence="2" type="ORF">SFRICE_011998</name>
</gene>
<dbReference type="EMBL" id="ODYU01005365">
    <property type="protein sequence ID" value="SOQ46129.1"/>
    <property type="molecule type" value="Genomic_DNA"/>
</dbReference>